<protein>
    <recommendedName>
        <fullName evidence="5">DUF2946 domain-containing protein</fullName>
    </recommendedName>
</protein>
<keyword evidence="4" id="KW-1185">Reference proteome</keyword>
<gene>
    <name evidence="3" type="ORF">S7S_07855</name>
</gene>
<dbReference type="OrthoDB" id="9894983at2"/>
<feature type="signal peptide" evidence="2">
    <location>
        <begin position="1"/>
        <end position="33"/>
    </location>
</feature>
<evidence type="ECO:0000313" key="3">
    <source>
        <dbReference type="EMBL" id="AJD47987.1"/>
    </source>
</evidence>
<dbReference type="RefSeq" id="WP_008735785.1">
    <property type="nucleotide sequence ID" value="NZ_CP004387.1"/>
</dbReference>
<reference evidence="3 4" key="1">
    <citation type="journal article" date="2012" name="J. Bacteriol.">
        <title>Genome sequence of an alkane-degrading bacterium, Alcanivorax pacificus type strain W11-5, isolated from deep sea sediment.</title>
        <authorList>
            <person name="Lai Q."/>
            <person name="Shao Z."/>
        </authorList>
    </citation>
    <scope>NUCLEOTIDE SEQUENCE [LARGE SCALE GENOMIC DNA]</scope>
    <source>
        <strain evidence="3 4">W11-5</strain>
    </source>
</reference>
<dbReference type="AlphaFoldDB" id="A0A0B4XNY7"/>
<dbReference type="HOGENOM" id="CLU_2056387_0_0_6"/>
<evidence type="ECO:0000256" key="1">
    <source>
        <dbReference type="SAM" id="MobiDB-lite"/>
    </source>
</evidence>
<feature type="compositionally biased region" description="Pro residues" evidence="1">
    <location>
        <begin position="108"/>
        <end position="119"/>
    </location>
</feature>
<evidence type="ECO:0008006" key="5">
    <source>
        <dbReference type="Google" id="ProtNLM"/>
    </source>
</evidence>
<dbReference type="Proteomes" id="UP000006764">
    <property type="component" value="Chromosome"/>
</dbReference>
<keyword evidence="2" id="KW-0732">Signal</keyword>
<dbReference type="EMBL" id="CP004387">
    <property type="protein sequence ID" value="AJD47987.1"/>
    <property type="molecule type" value="Genomic_DNA"/>
</dbReference>
<sequence>MSTRAPARLLTALALALFMLVNAVMVVSEPARAALDDGDAQHYLLHLDDTAGHTDHTAGGYDCHHHHCCHQHSPLATPLPGLLLSTIDPGHPWQAQPAPRHDSHTSQPPVPPPDHTLLS</sequence>
<name>A0A0B4XNY7_9GAMM</name>
<dbReference type="STRING" id="391936.S7S_07855"/>
<accession>A0A0B4XNY7</accession>
<dbReference type="KEGG" id="apac:S7S_07855"/>
<evidence type="ECO:0000256" key="2">
    <source>
        <dbReference type="SAM" id="SignalP"/>
    </source>
</evidence>
<proteinExistence type="predicted"/>
<evidence type="ECO:0000313" key="4">
    <source>
        <dbReference type="Proteomes" id="UP000006764"/>
    </source>
</evidence>
<organism evidence="3 4">
    <name type="scientific">Isoalcanivorax pacificus W11-5</name>
    <dbReference type="NCBI Taxonomy" id="391936"/>
    <lineage>
        <taxon>Bacteria</taxon>
        <taxon>Pseudomonadati</taxon>
        <taxon>Pseudomonadota</taxon>
        <taxon>Gammaproteobacteria</taxon>
        <taxon>Oceanospirillales</taxon>
        <taxon>Alcanivoracaceae</taxon>
        <taxon>Isoalcanivorax</taxon>
    </lineage>
</organism>
<feature type="chain" id="PRO_5002099015" description="DUF2946 domain-containing protein" evidence="2">
    <location>
        <begin position="34"/>
        <end position="119"/>
    </location>
</feature>
<feature type="region of interest" description="Disordered" evidence="1">
    <location>
        <begin position="80"/>
        <end position="119"/>
    </location>
</feature>